<dbReference type="AlphaFoldDB" id="A0A399CRX9"/>
<dbReference type="EMBL" id="QWET01000044">
    <property type="protein sequence ID" value="RIH62739.1"/>
    <property type="molecule type" value="Genomic_DNA"/>
</dbReference>
<keyword evidence="2" id="KW-1185">Reference proteome</keyword>
<reference evidence="1 2" key="1">
    <citation type="journal article" date="2015" name="Int. J. Syst. Evol. Microbiol.">
        <title>Mariniphaga sediminis sp. nov., isolated from coastal sediment.</title>
        <authorList>
            <person name="Wang F.Q."/>
            <person name="Shen Q.Y."/>
            <person name="Chen G.J."/>
            <person name="Du Z.J."/>
        </authorList>
    </citation>
    <scope>NUCLEOTIDE SEQUENCE [LARGE SCALE GENOMIC DNA]</scope>
    <source>
        <strain evidence="1 2">SY21</strain>
    </source>
</reference>
<dbReference type="RefSeq" id="WP_119352321.1">
    <property type="nucleotide sequence ID" value="NZ_QWET01000044.1"/>
</dbReference>
<evidence type="ECO:0000313" key="1">
    <source>
        <dbReference type="EMBL" id="RIH62739.1"/>
    </source>
</evidence>
<sequence length="110" mass="13077">MKPLLIDYAIDTEQPKNQFKYEYDFEESLSIVLINNEKKALIETNNQDFALQTRTKVYDETNECNVDMINMQTKTRVHQENDDAYLQLLDMTIKTYVKQERDDESSNNLK</sequence>
<comment type="caution">
    <text evidence="1">The sequence shown here is derived from an EMBL/GenBank/DDBJ whole genome shotgun (WGS) entry which is preliminary data.</text>
</comment>
<gene>
    <name evidence="1" type="ORF">D1164_23355</name>
</gene>
<accession>A0A399CRX9</accession>
<evidence type="ECO:0000313" key="2">
    <source>
        <dbReference type="Proteomes" id="UP000266441"/>
    </source>
</evidence>
<name>A0A399CRX9_9BACT</name>
<proteinExistence type="predicted"/>
<dbReference type="Proteomes" id="UP000266441">
    <property type="component" value="Unassembled WGS sequence"/>
</dbReference>
<organism evidence="1 2">
    <name type="scientific">Mariniphaga sediminis</name>
    <dbReference type="NCBI Taxonomy" id="1628158"/>
    <lineage>
        <taxon>Bacteria</taxon>
        <taxon>Pseudomonadati</taxon>
        <taxon>Bacteroidota</taxon>
        <taxon>Bacteroidia</taxon>
        <taxon>Marinilabiliales</taxon>
        <taxon>Prolixibacteraceae</taxon>
        <taxon>Mariniphaga</taxon>
    </lineage>
</organism>
<protein>
    <submittedName>
        <fullName evidence="1">Uncharacterized protein</fullName>
    </submittedName>
</protein>